<feature type="transmembrane region" description="Helical" evidence="16">
    <location>
        <begin position="24"/>
        <end position="50"/>
    </location>
</feature>
<comment type="subunit">
    <text evidence="5">Part of an enzyme complex containing four subunits: a flavoprotein, an iron-sulfur protein, plus two membrane-anchoring proteins, SdhC and SdhD.</text>
</comment>
<keyword evidence="18" id="KW-1185">Reference proteome</keyword>
<keyword evidence="11" id="KW-0479">Metal-binding</keyword>
<keyword evidence="9" id="KW-0349">Heme</keyword>
<dbReference type="OrthoDB" id="9809280at2"/>
<keyword evidence="13 16" id="KW-1133">Transmembrane helix</keyword>
<evidence type="ECO:0000256" key="15">
    <source>
        <dbReference type="ARBA" id="ARBA00023136"/>
    </source>
</evidence>
<dbReference type="RefSeq" id="WP_090610959.1">
    <property type="nucleotide sequence ID" value="NZ_CP067124.1"/>
</dbReference>
<name>A0A1H8G9S5_9RHOB</name>
<keyword evidence="10 16" id="KW-0812">Transmembrane</keyword>
<protein>
    <recommendedName>
        <fullName evidence="6">Succinate dehydrogenase hydrophobic membrane anchor subunit</fullName>
    </recommendedName>
</protein>
<dbReference type="CDD" id="cd03495">
    <property type="entry name" value="SQR_TypeC_SdhD_like"/>
    <property type="match status" value="1"/>
</dbReference>
<evidence type="ECO:0000256" key="3">
    <source>
        <dbReference type="ARBA" id="ARBA00004141"/>
    </source>
</evidence>
<dbReference type="GO" id="GO:0016020">
    <property type="term" value="C:membrane"/>
    <property type="evidence" value="ECO:0007669"/>
    <property type="project" value="UniProtKB-SubCell"/>
</dbReference>
<dbReference type="NCBIfam" id="TIGR02968">
    <property type="entry name" value="succ_dehyd_anc"/>
    <property type="match status" value="1"/>
</dbReference>
<proteinExistence type="predicted"/>
<dbReference type="Proteomes" id="UP000199054">
    <property type="component" value="Unassembled WGS sequence"/>
</dbReference>
<feature type="transmembrane region" description="Helical" evidence="16">
    <location>
        <begin position="100"/>
        <end position="123"/>
    </location>
</feature>
<evidence type="ECO:0000256" key="11">
    <source>
        <dbReference type="ARBA" id="ARBA00022723"/>
    </source>
</evidence>
<keyword evidence="7" id="KW-0813">Transport</keyword>
<evidence type="ECO:0000256" key="16">
    <source>
        <dbReference type="SAM" id="Phobius"/>
    </source>
</evidence>
<keyword evidence="15 16" id="KW-0472">Membrane</keyword>
<dbReference type="GO" id="GO:0006099">
    <property type="term" value="P:tricarboxylic acid cycle"/>
    <property type="evidence" value="ECO:0007669"/>
    <property type="project" value="UniProtKB-UniPathway"/>
</dbReference>
<evidence type="ECO:0000313" key="17">
    <source>
        <dbReference type="EMBL" id="SEN40277.1"/>
    </source>
</evidence>
<evidence type="ECO:0000256" key="12">
    <source>
        <dbReference type="ARBA" id="ARBA00022982"/>
    </source>
</evidence>
<dbReference type="EMBL" id="FODE01000006">
    <property type="protein sequence ID" value="SEN40277.1"/>
    <property type="molecule type" value="Genomic_DNA"/>
</dbReference>
<evidence type="ECO:0000256" key="13">
    <source>
        <dbReference type="ARBA" id="ARBA00022989"/>
    </source>
</evidence>
<dbReference type="InterPro" id="IPR034804">
    <property type="entry name" value="SQR/QFR_C/D"/>
</dbReference>
<comment type="subcellular location">
    <subcellularLocation>
        <location evidence="3">Membrane</location>
        <topology evidence="3">Multi-pass membrane protein</topology>
    </subcellularLocation>
</comment>
<dbReference type="UniPathway" id="UPA00223"/>
<organism evidence="17 18">
    <name type="scientific">Paracoccus alcaliphilus</name>
    <dbReference type="NCBI Taxonomy" id="34002"/>
    <lineage>
        <taxon>Bacteria</taxon>
        <taxon>Pseudomonadati</taxon>
        <taxon>Pseudomonadota</taxon>
        <taxon>Alphaproteobacteria</taxon>
        <taxon>Rhodobacterales</taxon>
        <taxon>Paracoccaceae</taxon>
        <taxon>Paracoccus</taxon>
    </lineage>
</organism>
<evidence type="ECO:0000313" key="18">
    <source>
        <dbReference type="Proteomes" id="UP000199054"/>
    </source>
</evidence>
<keyword evidence="14" id="KW-0408">Iron</keyword>
<dbReference type="Gene3D" id="1.20.1300.10">
    <property type="entry name" value="Fumarate reductase/succinate dehydrogenase, transmembrane subunit"/>
    <property type="match status" value="1"/>
</dbReference>
<dbReference type="GO" id="GO:0046872">
    <property type="term" value="F:metal ion binding"/>
    <property type="evidence" value="ECO:0007669"/>
    <property type="project" value="UniProtKB-KW"/>
</dbReference>
<comment type="function">
    <text evidence="2">Membrane-anchoring subunit of succinate dehydrogenase (SDH).</text>
</comment>
<keyword evidence="8" id="KW-0816">Tricarboxylic acid cycle</keyword>
<gene>
    <name evidence="17" type="ORF">SAMN04489859_100649</name>
</gene>
<evidence type="ECO:0000256" key="8">
    <source>
        <dbReference type="ARBA" id="ARBA00022532"/>
    </source>
</evidence>
<keyword evidence="12" id="KW-0249">Electron transport</keyword>
<evidence type="ECO:0000256" key="9">
    <source>
        <dbReference type="ARBA" id="ARBA00022617"/>
    </source>
</evidence>
<evidence type="ECO:0000256" key="2">
    <source>
        <dbReference type="ARBA" id="ARBA00004050"/>
    </source>
</evidence>
<dbReference type="InterPro" id="IPR000701">
    <property type="entry name" value="SuccDH_FuR_B_TM-su"/>
</dbReference>
<dbReference type="Pfam" id="PF01127">
    <property type="entry name" value="Sdh_cyt"/>
    <property type="match status" value="1"/>
</dbReference>
<dbReference type="GO" id="GO:0020037">
    <property type="term" value="F:heme binding"/>
    <property type="evidence" value="ECO:0007669"/>
    <property type="project" value="InterPro"/>
</dbReference>
<dbReference type="AlphaFoldDB" id="A0A1H8G9S5"/>
<evidence type="ECO:0000256" key="14">
    <source>
        <dbReference type="ARBA" id="ARBA00023004"/>
    </source>
</evidence>
<feature type="transmembrane region" description="Helical" evidence="16">
    <location>
        <begin position="62"/>
        <end position="80"/>
    </location>
</feature>
<evidence type="ECO:0000256" key="5">
    <source>
        <dbReference type="ARBA" id="ARBA00011558"/>
    </source>
</evidence>
<comment type="cofactor">
    <cofactor evidence="1">
        <name>heme</name>
        <dbReference type="ChEBI" id="CHEBI:30413"/>
    </cofactor>
</comment>
<accession>A0A1H8G9S5</accession>
<dbReference type="STRING" id="34002.SAMN04489859_100649"/>
<evidence type="ECO:0000256" key="1">
    <source>
        <dbReference type="ARBA" id="ARBA00001971"/>
    </source>
</evidence>
<comment type="pathway">
    <text evidence="4">Carbohydrate metabolism; tricarboxylic acid cycle.</text>
</comment>
<evidence type="ECO:0000256" key="6">
    <source>
        <dbReference type="ARBA" id="ARBA00019425"/>
    </source>
</evidence>
<evidence type="ECO:0000256" key="4">
    <source>
        <dbReference type="ARBA" id="ARBA00005163"/>
    </source>
</evidence>
<dbReference type="InterPro" id="IPR014312">
    <property type="entry name" value="Succ_DH_anchor"/>
</dbReference>
<evidence type="ECO:0000256" key="10">
    <source>
        <dbReference type="ARBA" id="ARBA00022692"/>
    </source>
</evidence>
<evidence type="ECO:0000256" key="7">
    <source>
        <dbReference type="ARBA" id="ARBA00022448"/>
    </source>
</evidence>
<dbReference type="SUPFAM" id="SSF81343">
    <property type="entry name" value="Fumarate reductase respiratory complex transmembrane subunits"/>
    <property type="match status" value="1"/>
</dbReference>
<reference evidence="17 18" key="1">
    <citation type="submission" date="2016-10" db="EMBL/GenBank/DDBJ databases">
        <authorList>
            <person name="de Groot N.N."/>
        </authorList>
    </citation>
    <scope>NUCLEOTIDE SEQUENCE [LARGE SCALE GENOMIC DNA]</scope>
    <source>
        <strain evidence="17 18">DSM 8512</strain>
    </source>
</reference>
<sequence>MRFITPRKAATGLGSARSGTQDHWFMTVTACALVLLTPAFMLVIACAIGLSQAGLVAYFGRPLPALITAGFITVGMVHFIKGTRVMIDDYLQHSARKAAIIGSVIFGWAVIAAALFALARMAFSTVAI</sequence>